<dbReference type="EC" id="2.7.7.65" evidence="1"/>
<evidence type="ECO:0000313" key="6">
    <source>
        <dbReference type="Proteomes" id="UP001055108"/>
    </source>
</evidence>
<evidence type="ECO:0000256" key="2">
    <source>
        <dbReference type="ARBA" id="ARBA00034247"/>
    </source>
</evidence>
<comment type="caution">
    <text evidence="5">The sequence shown here is derived from an EMBL/GenBank/DDBJ whole genome shotgun (WGS) entry which is preliminary data.</text>
</comment>
<dbReference type="NCBIfam" id="TIGR00254">
    <property type="entry name" value="GGDEF"/>
    <property type="match status" value="1"/>
</dbReference>
<dbReference type="CDD" id="cd12915">
    <property type="entry name" value="PDC2_DGC_like"/>
    <property type="match status" value="1"/>
</dbReference>
<dbReference type="GO" id="GO:1902201">
    <property type="term" value="P:negative regulation of bacterial-type flagellum-dependent cell motility"/>
    <property type="evidence" value="ECO:0007669"/>
    <property type="project" value="TreeGrafter"/>
</dbReference>
<dbReference type="PANTHER" id="PTHR45138">
    <property type="entry name" value="REGULATORY COMPONENTS OF SENSORY TRANSDUCTION SYSTEM"/>
    <property type="match status" value="1"/>
</dbReference>
<dbReference type="RefSeq" id="WP_284287368.1">
    <property type="nucleotide sequence ID" value="NZ_BSPI01000031.1"/>
</dbReference>
<gene>
    <name evidence="5" type="ORF">NBEOAGPD_0576</name>
</gene>
<dbReference type="Pfam" id="PF00990">
    <property type="entry name" value="GGDEF"/>
    <property type="match status" value="1"/>
</dbReference>
<dbReference type="AlphaFoldDB" id="A0AA37M9H6"/>
<dbReference type="InterPro" id="IPR000160">
    <property type="entry name" value="GGDEF_dom"/>
</dbReference>
<dbReference type="CDD" id="cd01949">
    <property type="entry name" value="GGDEF"/>
    <property type="match status" value="1"/>
</dbReference>
<dbReference type="PROSITE" id="PS50887">
    <property type="entry name" value="GGDEF"/>
    <property type="match status" value="1"/>
</dbReference>
<proteinExistence type="predicted"/>
<dbReference type="FunFam" id="3.30.70.270:FF:000001">
    <property type="entry name" value="Diguanylate cyclase domain protein"/>
    <property type="match status" value="1"/>
</dbReference>
<organism evidence="5 6">
    <name type="scientific">Methylobacterium gregans</name>
    <dbReference type="NCBI Taxonomy" id="374424"/>
    <lineage>
        <taxon>Bacteria</taxon>
        <taxon>Pseudomonadati</taxon>
        <taxon>Pseudomonadota</taxon>
        <taxon>Alphaproteobacteria</taxon>
        <taxon>Hyphomicrobiales</taxon>
        <taxon>Methylobacteriaceae</taxon>
        <taxon>Methylobacterium</taxon>
    </lineage>
</organism>
<protein>
    <recommendedName>
        <fullName evidence="1">diguanylate cyclase</fullName>
        <ecNumber evidence="1">2.7.7.65</ecNumber>
    </recommendedName>
</protein>
<reference evidence="5" key="2">
    <citation type="submission" date="2021-08" db="EMBL/GenBank/DDBJ databases">
        <authorList>
            <person name="Tani A."/>
            <person name="Ola A."/>
            <person name="Ogura Y."/>
            <person name="Katsura K."/>
            <person name="Hayashi T."/>
        </authorList>
    </citation>
    <scope>NUCLEOTIDE SEQUENCE</scope>
    <source>
        <strain evidence="5">NBRC 103626</strain>
    </source>
</reference>
<feature type="transmembrane region" description="Helical" evidence="3">
    <location>
        <begin position="20"/>
        <end position="40"/>
    </location>
</feature>
<dbReference type="SMART" id="SM00267">
    <property type="entry name" value="GGDEF"/>
    <property type="match status" value="1"/>
</dbReference>
<accession>A0AA37M9H6</accession>
<reference evidence="5" key="1">
    <citation type="journal article" date="2016" name="Front. Microbiol.">
        <title>Genome Sequence of the Piezophilic, Mesophilic Sulfate-Reducing Bacterium Desulfovibrio indicus J2T.</title>
        <authorList>
            <person name="Cao J."/>
            <person name="Maignien L."/>
            <person name="Shao Z."/>
            <person name="Alain K."/>
            <person name="Jebbar M."/>
        </authorList>
    </citation>
    <scope>NUCLEOTIDE SEQUENCE</scope>
    <source>
        <strain evidence="5">NBRC 103626</strain>
    </source>
</reference>
<dbReference type="Gene3D" id="3.30.450.20">
    <property type="entry name" value="PAS domain"/>
    <property type="match status" value="2"/>
</dbReference>
<dbReference type="EMBL" id="BPQM01000011">
    <property type="protein sequence ID" value="GJD77372.1"/>
    <property type="molecule type" value="Genomic_DNA"/>
</dbReference>
<dbReference type="CDD" id="cd12914">
    <property type="entry name" value="PDC1_DGC_like"/>
    <property type="match status" value="1"/>
</dbReference>
<evidence type="ECO:0000259" key="4">
    <source>
        <dbReference type="PROSITE" id="PS50887"/>
    </source>
</evidence>
<evidence type="ECO:0000313" key="5">
    <source>
        <dbReference type="EMBL" id="GJD77372.1"/>
    </source>
</evidence>
<comment type="catalytic activity">
    <reaction evidence="2">
        <text>2 GTP = 3',3'-c-di-GMP + 2 diphosphate</text>
        <dbReference type="Rhea" id="RHEA:24898"/>
        <dbReference type="ChEBI" id="CHEBI:33019"/>
        <dbReference type="ChEBI" id="CHEBI:37565"/>
        <dbReference type="ChEBI" id="CHEBI:58805"/>
        <dbReference type="EC" id="2.7.7.65"/>
    </reaction>
</comment>
<dbReference type="GO" id="GO:0043709">
    <property type="term" value="P:cell adhesion involved in single-species biofilm formation"/>
    <property type="evidence" value="ECO:0007669"/>
    <property type="project" value="TreeGrafter"/>
</dbReference>
<evidence type="ECO:0000256" key="1">
    <source>
        <dbReference type="ARBA" id="ARBA00012528"/>
    </source>
</evidence>
<sequence>MPARSDIRRIVAYARSPLCLAGSSLLMLVGLCAVSAVMLWNMRLDAAQRSAMASHSLVRVLSRDIARNIEMYDLSLRAIVDGMRIPAVAQASPEIRHMILFDRATTAENFGHTLVFDATGKLILSSRSLDAPDLNYADREYFQYHATHADPGLHISKPIVSRLTGRRVLVLSRRLSHPDGSFAGVALGSVYLDYFRQLFVAAGADRIGTVVLYGPGGTILMRSPYDEEQIGRSVWASESYQRFLVAKEGTFVGPSMIVDGARRFVYAHVGELPLQLSISISPDEIYAEWWQRALGLGGVVIVLCGLAVVLTWSLCHELAQRKAAEQATAALNADLAQMAITDSLTGLYNRRRFDEVLTRELQRAVRAHQPISLLMLDADHFKSFNDRYGHQRGDEALKLIARSIEAALGRPCDTAYRIGGEEFAVILPDTAEAGAEIVATRIREIVEGSRMPHSGNPHNVVTVSCGVVAAAMCTIRDAAALIALADAALYAAKDAGRNRIHVADRIKHGLRLIVTG</sequence>
<dbReference type="InterPro" id="IPR029787">
    <property type="entry name" value="Nucleotide_cyclase"/>
</dbReference>
<dbReference type="InterPro" id="IPR050469">
    <property type="entry name" value="Diguanylate_Cyclase"/>
</dbReference>
<evidence type="ECO:0000256" key="3">
    <source>
        <dbReference type="SAM" id="Phobius"/>
    </source>
</evidence>
<dbReference type="InterPro" id="IPR043128">
    <property type="entry name" value="Rev_trsase/Diguanyl_cyclase"/>
</dbReference>
<dbReference type="GO" id="GO:0052621">
    <property type="term" value="F:diguanylate cyclase activity"/>
    <property type="evidence" value="ECO:0007669"/>
    <property type="project" value="UniProtKB-EC"/>
</dbReference>
<dbReference type="Proteomes" id="UP001055108">
    <property type="component" value="Unassembled WGS sequence"/>
</dbReference>
<dbReference type="GO" id="GO:0005886">
    <property type="term" value="C:plasma membrane"/>
    <property type="evidence" value="ECO:0007669"/>
    <property type="project" value="TreeGrafter"/>
</dbReference>
<dbReference type="SUPFAM" id="SSF55073">
    <property type="entry name" value="Nucleotide cyclase"/>
    <property type="match status" value="1"/>
</dbReference>
<name>A0AA37M9H6_9HYPH</name>
<feature type="domain" description="GGDEF" evidence="4">
    <location>
        <begin position="369"/>
        <end position="505"/>
    </location>
</feature>
<keyword evidence="3" id="KW-1133">Transmembrane helix</keyword>
<dbReference type="Gene3D" id="3.30.70.270">
    <property type="match status" value="1"/>
</dbReference>
<keyword evidence="3" id="KW-0472">Membrane</keyword>
<keyword evidence="3" id="KW-0812">Transmembrane</keyword>
<dbReference type="PANTHER" id="PTHR45138:SF9">
    <property type="entry name" value="DIGUANYLATE CYCLASE DGCM-RELATED"/>
    <property type="match status" value="1"/>
</dbReference>
<keyword evidence="6" id="KW-1185">Reference proteome</keyword>